<dbReference type="Proteomes" id="UP000092093">
    <property type="component" value="Unassembled WGS sequence"/>
</dbReference>
<comment type="caution">
    <text evidence="1">The sequence shown here is derived from an EMBL/GenBank/DDBJ whole genome shotgun (WGS) entry which is preliminary data.</text>
</comment>
<sequence>MNSQEPFECETESDKLAQLYMKLNATSQQDALNRIADLKTISSSTEASINEILNIDFHIARRDLRNKSITQKLTMLSIIGKRLRTLTDVANCPEVLSFEELATRDN</sequence>
<organism evidence="1 2">
    <name type="scientific">Aphanizomenon flos-aquae WA102</name>
    <dbReference type="NCBI Taxonomy" id="1710896"/>
    <lineage>
        <taxon>Bacteria</taxon>
        <taxon>Bacillati</taxon>
        <taxon>Cyanobacteriota</taxon>
        <taxon>Cyanophyceae</taxon>
        <taxon>Nostocales</taxon>
        <taxon>Aphanizomenonaceae</taxon>
        <taxon>Aphanizomenon</taxon>
    </lineage>
</organism>
<gene>
    <name evidence="1" type="ORF">AN484_11520</name>
</gene>
<reference evidence="1 2" key="1">
    <citation type="submission" date="2015-09" db="EMBL/GenBank/DDBJ databases">
        <title>Aphanizomenon flos-aquae WA102.</title>
        <authorList>
            <person name="Driscoll C."/>
        </authorList>
    </citation>
    <scope>NUCLEOTIDE SEQUENCE [LARGE SCALE GENOMIC DNA]</scope>
    <source>
        <strain evidence="1">WA102</strain>
    </source>
</reference>
<evidence type="ECO:0000313" key="1">
    <source>
        <dbReference type="EMBL" id="OBQ43625.1"/>
    </source>
</evidence>
<dbReference type="EMBL" id="LJOW01000048">
    <property type="protein sequence ID" value="OBQ43625.1"/>
    <property type="molecule type" value="Genomic_DNA"/>
</dbReference>
<dbReference type="AlphaFoldDB" id="A0A1B7X2N0"/>
<evidence type="ECO:0000313" key="2">
    <source>
        <dbReference type="Proteomes" id="UP000092093"/>
    </source>
</evidence>
<accession>A0A1B7X2N0</accession>
<proteinExistence type="predicted"/>
<name>A0A1B7X2N0_APHFL</name>
<protein>
    <submittedName>
        <fullName evidence="1">Uncharacterized protein</fullName>
    </submittedName>
</protein>